<protein>
    <recommendedName>
        <fullName evidence="7">NACHT domain-containing protein</fullName>
    </recommendedName>
</protein>
<proteinExistence type="predicted"/>
<dbReference type="InterPro" id="IPR056125">
    <property type="entry name" value="DUF7708"/>
</dbReference>
<feature type="domain" description="DUF7708" evidence="3">
    <location>
        <begin position="63"/>
        <end position="209"/>
    </location>
</feature>
<feature type="coiled-coil region" evidence="2">
    <location>
        <begin position="216"/>
        <end position="330"/>
    </location>
</feature>
<keyword evidence="6" id="KW-1185">Reference proteome</keyword>
<keyword evidence="2" id="KW-0175">Coiled coil</keyword>
<gene>
    <name evidence="5" type="ORF">AOQ84DRAFT_137126</name>
</gene>
<dbReference type="SUPFAM" id="SSF52540">
    <property type="entry name" value="P-loop containing nucleoside triphosphate hydrolases"/>
    <property type="match status" value="1"/>
</dbReference>
<dbReference type="InterPro" id="IPR027417">
    <property type="entry name" value="P-loop_NTPase"/>
</dbReference>
<evidence type="ECO:0000259" key="3">
    <source>
        <dbReference type="Pfam" id="PF24809"/>
    </source>
</evidence>
<evidence type="ECO:0008006" key="7">
    <source>
        <dbReference type="Google" id="ProtNLM"/>
    </source>
</evidence>
<dbReference type="Pfam" id="PF24883">
    <property type="entry name" value="NPHP3_N"/>
    <property type="match status" value="1"/>
</dbReference>
<sequence length="1259" mass="144099">MASQISTDDVFKKAHDQFLASLPPNERTRLSSCSSADQLLIEVRKLEVVSKDRVRGRGFIRRIKALSDGLKPYFNSISTMIQSNPELTSLVLGGIQFVLQLASNYTTFFDKLTLNFERLAHQLPQHDLIVQLYKGSHRNEFTERVKASLEDVYVDTFQFLQSIARVFIRKDGKYKHRPLVMASLAWQPFDTRFDEMLERMELHRNVLKEVVQLDQIHAAIGERERTEKARQEEEKERLAAVKAREAQKVERALSEAIREQLLKASREAEDARLEAEERHKQDYEDRQLKDRERYEEVKERLLASDERENLKCTNERIADMKDDIEQERRVYSIDRIRNWLSPPEFLQEYEKAVDIREDGTTDWLFEDPRLENWALSNPARSAPSKFEQECLWVQGNPGYGKTVLAAAAVGELKCIIGNETNDISDTHPGVFHFLFRAGIPTMDSNDAAHRAILAQILQAHRQDLDAIDKFVFAMNEMSGGQMVASKNELAELLRVFSTYIGRYYIVLDGIDECRDNSALVQDLLKLKQDSQIMILLFSRPNVASLFQTIPTEQHIFVGRKTSRDIEVYLSKQVNLLQEQNLLPSTANTGKLVSHLVTGADGMFLWARLMVSFLKSPALSRAQRVEAIKRVTLPEGLESMYDRISDLIGQGYQAEQHFAKQIIIWLTFTIRRLTVQELQEATASTNMEESEPEDIQEFIQRVVMTCAGLVEPEEMYSPAHGRTSSFFRFIHLSAKEYYASQENFTISSNKKSFSITPWNCHIEITRRCLYFLTYKLPAQPLQGSLGSSVTHDALDKVFPFSSYAALYWIEHLQESNFDIVRVAKNNDFTTQDQFGDLLLALSRFLSQSFVLMSWIEASYVCGQAPSFELLQQWSNWAKNIRELHLPQDLDVNKLHEDVMELSCYLKELNEYWGSKLITTPGCIWEEVTAFTPCRLLPRIGVLTVHSLVTEELSGDYLSTKCLCKVSESTPNGLLVGVLSIWPSRDYEKFTQQKSKDVSLKTLRNLSLGWVARYEIWSLAAEPARIVDHRFSLDSKEVWLQMGHSMCNSVEPGEARGWGIQFPMAISASVRMFTVLRTLYCLKPATSKPGLILDSSILAMEVDGSIPTHWSPDHNPFVRAGDSFESSYLELDERFERGDLYLYWISFHPDDRFILFVGQDLHAPSTAAVFHIQSSKKLAAPCFNCSKLNAEGSLRRHPEWSRDFNQVKVIYHPTNPLLGFSFAGLLYLWPFKNNRHPCVALTQIPKCNSLAAGITSSSQSP</sequence>
<keyword evidence="1" id="KW-0677">Repeat</keyword>
<dbReference type="InterPro" id="IPR056884">
    <property type="entry name" value="NPHP3-like_N"/>
</dbReference>
<dbReference type="EMBL" id="KV750671">
    <property type="protein sequence ID" value="OCL03838.1"/>
    <property type="molecule type" value="Genomic_DNA"/>
</dbReference>
<organism evidence="5 6">
    <name type="scientific">Glonium stellatum</name>
    <dbReference type="NCBI Taxonomy" id="574774"/>
    <lineage>
        <taxon>Eukaryota</taxon>
        <taxon>Fungi</taxon>
        <taxon>Dikarya</taxon>
        <taxon>Ascomycota</taxon>
        <taxon>Pezizomycotina</taxon>
        <taxon>Dothideomycetes</taxon>
        <taxon>Pleosporomycetidae</taxon>
        <taxon>Gloniales</taxon>
        <taxon>Gloniaceae</taxon>
        <taxon>Glonium</taxon>
    </lineage>
</organism>
<accession>A0A8E2ET21</accession>
<dbReference type="Gene3D" id="3.40.50.300">
    <property type="entry name" value="P-loop containing nucleotide triphosphate hydrolases"/>
    <property type="match status" value="1"/>
</dbReference>
<dbReference type="PANTHER" id="PTHR10039">
    <property type="entry name" value="AMELOGENIN"/>
    <property type="match status" value="1"/>
</dbReference>
<evidence type="ECO:0000313" key="5">
    <source>
        <dbReference type="EMBL" id="OCL03838.1"/>
    </source>
</evidence>
<dbReference type="OrthoDB" id="4772757at2759"/>
<evidence type="ECO:0000256" key="1">
    <source>
        <dbReference type="ARBA" id="ARBA00022737"/>
    </source>
</evidence>
<dbReference type="Proteomes" id="UP000250140">
    <property type="component" value="Unassembled WGS sequence"/>
</dbReference>
<evidence type="ECO:0000256" key="2">
    <source>
        <dbReference type="SAM" id="Coils"/>
    </source>
</evidence>
<evidence type="ECO:0000259" key="4">
    <source>
        <dbReference type="Pfam" id="PF24883"/>
    </source>
</evidence>
<name>A0A8E2ET21_9PEZI</name>
<dbReference type="Pfam" id="PF24809">
    <property type="entry name" value="DUF7708"/>
    <property type="match status" value="1"/>
</dbReference>
<dbReference type="AlphaFoldDB" id="A0A8E2ET21"/>
<reference evidence="5 6" key="1">
    <citation type="journal article" date="2016" name="Nat. Commun.">
        <title>Ectomycorrhizal ecology is imprinted in the genome of the dominant symbiotic fungus Cenococcum geophilum.</title>
        <authorList>
            <consortium name="DOE Joint Genome Institute"/>
            <person name="Peter M."/>
            <person name="Kohler A."/>
            <person name="Ohm R.A."/>
            <person name="Kuo A."/>
            <person name="Krutzmann J."/>
            <person name="Morin E."/>
            <person name="Arend M."/>
            <person name="Barry K.W."/>
            <person name="Binder M."/>
            <person name="Choi C."/>
            <person name="Clum A."/>
            <person name="Copeland A."/>
            <person name="Grisel N."/>
            <person name="Haridas S."/>
            <person name="Kipfer T."/>
            <person name="LaButti K."/>
            <person name="Lindquist E."/>
            <person name="Lipzen A."/>
            <person name="Maire R."/>
            <person name="Meier B."/>
            <person name="Mihaltcheva S."/>
            <person name="Molinier V."/>
            <person name="Murat C."/>
            <person name="Poggeler S."/>
            <person name="Quandt C.A."/>
            <person name="Sperisen C."/>
            <person name="Tritt A."/>
            <person name="Tisserant E."/>
            <person name="Crous P.W."/>
            <person name="Henrissat B."/>
            <person name="Nehls U."/>
            <person name="Egli S."/>
            <person name="Spatafora J.W."/>
            <person name="Grigoriev I.V."/>
            <person name="Martin F.M."/>
        </authorList>
    </citation>
    <scope>NUCLEOTIDE SEQUENCE [LARGE SCALE GENOMIC DNA]</scope>
    <source>
        <strain evidence="5 6">CBS 207.34</strain>
    </source>
</reference>
<feature type="domain" description="Nephrocystin 3-like N-terminal" evidence="4">
    <location>
        <begin position="359"/>
        <end position="539"/>
    </location>
</feature>
<evidence type="ECO:0000313" key="6">
    <source>
        <dbReference type="Proteomes" id="UP000250140"/>
    </source>
</evidence>
<dbReference type="PANTHER" id="PTHR10039:SF14">
    <property type="entry name" value="NACHT DOMAIN-CONTAINING PROTEIN"/>
    <property type="match status" value="1"/>
</dbReference>